<reference evidence="2" key="1">
    <citation type="submission" date="2022-08" db="UniProtKB">
        <authorList>
            <consortium name="EnsemblMetazoa"/>
        </authorList>
    </citation>
    <scope>IDENTIFICATION</scope>
    <source>
        <strain evidence="2">Israel</strain>
    </source>
</reference>
<protein>
    <submittedName>
        <fullName evidence="2">Uncharacterized protein</fullName>
    </submittedName>
</protein>
<dbReference type="VEuPathDB" id="VectorBase:PPAI000014"/>
<evidence type="ECO:0000313" key="2">
    <source>
        <dbReference type="EnsemblMetazoa" id="PPAI000014-PA"/>
    </source>
</evidence>
<dbReference type="EMBL" id="AJVK01000039">
    <property type="status" value="NOT_ANNOTATED_CDS"/>
    <property type="molecule type" value="Genomic_DNA"/>
</dbReference>
<dbReference type="AlphaFoldDB" id="A0A1B0CYE0"/>
<organism evidence="2 3">
    <name type="scientific">Phlebotomus papatasi</name>
    <name type="common">Sandfly</name>
    <dbReference type="NCBI Taxonomy" id="29031"/>
    <lineage>
        <taxon>Eukaryota</taxon>
        <taxon>Metazoa</taxon>
        <taxon>Ecdysozoa</taxon>
        <taxon>Arthropoda</taxon>
        <taxon>Hexapoda</taxon>
        <taxon>Insecta</taxon>
        <taxon>Pterygota</taxon>
        <taxon>Neoptera</taxon>
        <taxon>Endopterygota</taxon>
        <taxon>Diptera</taxon>
        <taxon>Nematocera</taxon>
        <taxon>Psychodoidea</taxon>
        <taxon>Psychodidae</taxon>
        <taxon>Phlebotomus</taxon>
        <taxon>Phlebotomus</taxon>
    </lineage>
</organism>
<feature type="compositionally biased region" description="Polar residues" evidence="1">
    <location>
        <begin position="78"/>
        <end position="88"/>
    </location>
</feature>
<evidence type="ECO:0000313" key="3">
    <source>
        <dbReference type="Proteomes" id="UP000092462"/>
    </source>
</evidence>
<sequence>MQMTPIQLETIQELSLVLLLGQQLEFQLKLGWDLLGLQLAIARVHIVVIAPEDKEKPQESVQGQKVQATGSETEENPRNPSGSESTRCQPEDYEGDPDDYEIPTNTLKAYGAVDNKLNS</sequence>
<feature type="compositionally biased region" description="Acidic residues" evidence="1">
    <location>
        <begin position="91"/>
        <end position="101"/>
    </location>
</feature>
<evidence type="ECO:0000256" key="1">
    <source>
        <dbReference type="SAM" id="MobiDB-lite"/>
    </source>
</evidence>
<dbReference type="Proteomes" id="UP000092462">
    <property type="component" value="Unassembled WGS sequence"/>
</dbReference>
<feature type="region of interest" description="Disordered" evidence="1">
    <location>
        <begin position="52"/>
        <end position="119"/>
    </location>
</feature>
<feature type="compositionally biased region" description="Polar residues" evidence="1">
    <location>
        <begin position="59"/>
        <end position="71"/>
    </location>
</feature>
<name>A0A1B0CYE0_PHLPP</name>
<dbReference type="EMBL" id="AJVK01000038">
    <property type="status" value="NOT_ANNOTATED_CDS"/>
    <property type="molecule type" value="Genomic_DNA"/>
</dbReference>
<accession>A0A1B0CYE0</accession>
<keyword evidence="3" id="KW-1185">Reference proteome</keyword>
<proteinExistence type="predicted"/>
<dbReference type="EnsemblMetazoa" id="PPAI000014-RA">
    <property type="protein sequence ID" value="PPAI000014-PA"/>
    <property type="gene ID" value="PPAI000014"/>
</dbReference>